<dbReference type="InParanoid" id="G3T2C9"/>
<evidence type="ECO:0000313" key="3">
    <source>
        <dbReference type="Proteomes" id="UP000007646"/>
    </source>
</evidence>
<dbReference type="Proteomes" id="UP000007646">
    <property type="component" value="Unassembled WGS sequence"/>
</dbReference>
<organism evidence="2 3">
    <name type="scientific">Loxodonta africana</name>
    <name type="common">African elephant</name>
    <dbReference type="NCBI Taxonomy" id="9785"/>
    <lineage>
        <taxon>Eukaryota</taxon>
        <taxon>Metazoa</taxon>
        <taxon>Chordata</taxon>
        <taxon>Craniata</taxon>
        <taxon>Vertebrata</taxon>
        <taxon>Euteleostomi</taxon>
        <taxon>Mammalia</taxon>
        <taxon>Eutheria</taxon>
        <taxon>Afrotheria</taxon>
        <taxon>Proboscidea</taxon>
        <taxon>Elephantidae</taxon>
        <taxon>Loxodonta</taxon>
    </lineage>
</organism>
<feature type="compositionally biased region" description="Polar residues" evidence="1">
    <location>
        <begin position="243"/>
        <end position="256"/>
    </location>
</feature>
<feature type="region of interest" description="Disordered" evidence="1">
    <location>
        <begin position="51"/>
        <end position="78"/>
    </location>
</feature>
<evidence type="ECO:0000313" key="2">
    <source>
        <dbReference type="Ensembl" id="ENSLAFP00000007318.3"/>
    </source>
</evidence>
<reference evidence="2" key="2">
    <citation type="submission" date="2025-08" db="UniProtKB">
        <authorList>
            <consortium name="Ensembl"/>
        </authorList>
    </citation>
    <scope>IDENTIFICATION</scope>
    <source>
        <strain evidence="2">Isolate ISIS603380</strain>
    </source>
</reference>
<dbReference type="GO" id="GO:0005643">
    <property type="term" value="C:nuclear pore"/>
    <property type="evidence" value="ECO:0007669"/>
    <property type="project" value="TreeGrafter"/>
</dbReference>
<evidence type="ECO:0000256" key="1">
    <source>
        <dbReference type="SAM" id="MobiDB-lite"/>
    </source>
</evidence>
<dbReference type="AlphaFoldDB" id="G3T2C9"/>
<dbReference type="PANTHER" id="PTHR23193">
    <property type="entry name" value="NUCLEAR PORE COMPLEX PROTEIN NUP"/>
    <property type="match status" value="1"/>
</dbReference>
<dbReference type="Ensembl" id="ENSLAFT00000008713.3">
    <property type="protein sequence ID" value="ENSLAFP00000007318.3"/>
    <property type="gene ID" value="ENSLAFG00000008714.3"/>
</dbReference>
<dbReference type="OMA" id="PANPSAW"/>
<feature type="region of interest" description="Disordered" evidence="1">
    <location>
        <begin position="185"/>
        <end position="264"/>
    </location>
</feature>
<keyword evidence="3" id="KW-1185">Reference proteome</keyword>
<sequence>MGSYLSKPGSQRLSPAKARADLPERPVNRRPAQHLHQVPRVQHIHRVQHVHRTQQVHRAHPGPRRRPARRQPNWGPANPSAWMVNEAWRRFPMKLPKNSIMGPLPSDWWESYSKRNIWSLRHPRAMRSPVTIKIAPPERRKTLSTSPQQVINYPGPPPSEELPDPCAKETVLKALRECKKGKMRLKEPVFPESPDSKRRSPESRTSAFRPLMKNGVFPSFVPRPGPLKRSSLSSTDTCGPLSSKRNAITSSYSSSRELSKPWKRRSPSALLQIPEWPVKKKEKGHWSHLPAPLVSDKESPGASCSSGQQNHKIPLLLSSPANLLSMTSPPQLGCSVLTEDLALEKKPGLQWSKKARENKTEATMDSVTESWPDIQPSVSLTLPSAGTAPTQDTTPQLESLKIPSLLAPVGSLQSESLPGTSSDSKLTATVILLTTTSPTSQITDTS</sequence>
<dbReference type="GeneTree" id="ENSGT00940000153253"/>
<dbReference type="GO" id="GO:0017056">
    <property type="term" value="F:structural constituent of nuclear pore"/>
    <property type="evidence" value="ECO:0007669"/>
    <property type="project" value="TreeGrafter"/>
</dbReference>
<proteinExistence type="predicted"/>
<reference evidence="2 3" key="1">
    <citation type="submission" date="2009-06" db="EMBL/GenBank/DDBJ databases">
        <title>The Genome Sequence of Loxodonta africana (African elephant).</title>
        <authorList>
            <person name="Di Palma F."/>
            <person name="Heiman D."/>
            <person name="Young S."/>
            <person name="Johnson J."/>
            <person name="Lander E.S."/>
            <person name="Lindblad-Toh K."/>
        </authorList>
    </citation>
    <scope>NUCLEOTIDE SEQUENCE [LARGE SCALE GENOMIC DNA]</scope>
    <source>
        <strain evidence="2 3">Isolate ISIS603380</strain>
    </source>
</reference>
<dbReference type="GO" id="GO:0006606">
    <property type="term" value="P:protein import into nucleus"/>
    <property type="evidence" value="ECO:0007669"/>
    <property type="project" value="TreeGrafter"/>
</dbReference>
<feature type="compositionally biased region" description="Basic and acidic residues" evidence="1">
    <location>
        <begin position="18"/>
        <end position="27"/>
    </location>
</feature>
<dbReference type="HOGENOM" id="CLU_582607_0_0_1"/>
<feature type="compositionally biased region" description="Basic and acidic residues" evidence="1">
    <location>
        <begin position="185"/>
        <end position="202"/>
    </location>
</feature>
<feature type="compositionally biased region" description="Basic residues" evidence="1">
    <location>
        <begin position="51"/>
        <end position="69"/>
    </location>
</feature>
<dbReference type="eggNOG" id="ENOG502RWWZ">
    <property type="taxonomic scope" value="Eukaryota"/>
</dbReference>
<protein>
    <recommendedName>
        <fullName evidence="4">POM121 transmembrane nucleoporin like 2</fullName>
    </recommendedName>
</protein>
<dbReference type="GO" id="GO:0006405">
    <property type="term" value="P:RNA export from nucleus"/>
    <property type="evidence" value="ECO:0007669"/>
    <property type="project" value="TreeGrafter"/>
</dbReference>
<dbReference type="InterPro" id="IPR026054">
    <property type="entry name" value="Nucleoporin"/>
</dbReference>
<feature type="region of interest" description="Disordered" evidence="1">
    <location>
        <begin position="289"/>
        <end position="309"/>
    </location>
</feature>
<evidence type="ECO:0008006" key="4">
    <source>
        <dbReference type="Google" id="ProtNLM"/>
    </source>
</evidence>
<dbReference type="GO" id="GO:0008139">
    <property type="term" value="F:nuclear localization sequence binding"/>
    <property type="evidence" value="ECO:0007669"/>
    <property type="project" value="TreeGrafter"/>
</dbReference>
<name>G3T2C9_LOXAF</name>
<dbReference type="PANTHER" id="PTHR23193:SF20">
    <property type="entry name" value="POM121-LIKE PROTEIN 2"/>
    <property type="match status" value="1"/>
</dbReference>
<reference evidence="2" key="3">
    <citation type="submission" date="2025-09" db="UniProtKB">
        <authorList>
            <consortium name="Ensembl"/>
        </authorList>
    </citation>
    <scope>IDENTIFICATION</scope>
    <source>
        <strain evidence="2">Isolate ISIS603380</strain>
    </source>
</reference>
<feature type="region of interest" description="Disordered" evidence="1">
    <location>
        <begin position="135"/>
        <end position="164"/>
    </location>
</feature>
<feature type="region of interest" description="Disordered" evidence="1">
    <location>
        <begin position="1"/>
        <end position="36"/>
    </location>
</feature>
<dbReference type="Pfam" id="PF15229">
    <property type="entry name" value="POM121"/>
    <property type="match status" value="1"/>
</dbReference>
<accession>G3T2C9</accession>